<sequence length="364" mass="39851">MANLPIRVVHLSYQLDSGGAESLQREFSRHADSRYSLAFVALTRSGRAGEWLEEQGREVIALNKPSGFSLRMIATLARVLKRLGAQVLHTHDNSPMIYGSIAARLAGVGTVVHTRHHGRLPPNQQQEVRMAARISPLVNAVCCVSEDSRREALLEGIGDKRLFTVYNGIDTSRFATAPADTVASGPAVSVSCLRPDKNTESLLRATQRIVREAPDFRLVIAGDGPLDRVAMLKRMCSELALDQYVTFLGWTEDVPALLRTAGMMILPSTREGVSVALLEAMSCGIPTIATAVGGNVEVIADNESGLLVPANDHEALAAAMLRLHRDPTRRIEMGTAGRTRVETVFGIRRMVRDYERLYDRFLGL</sequence>
<accession>A0A143BHR0</accession>
<dbReference type="EMBL" id="CP011454">
    <property type="protein sequence ID" value="AMW04145.1"/>
    <property type="molecule type" value="Genomic_DNA"/>
</dbReference>
<dbReference type="SUPFAM" id="SSF53756">
    <property type="entry name" value="UDP-Glycosyltransferase/glycogen phosphorylase"/>
    <property type="match status" value="1"/>
</dbReference>
<dbReference type="Proteomes" id="UP000076404">
    <property type="component" value="Chromosome"/>
</dbReference>
<dbReference type="OrthoDB" id="9795746at2"/>
<dbReference type="AlphaFoldDB" id="A0A143BHR0"/>
<dbReference type="PANTHER" id="PTHR12526">
    <property type="entry name" value="GLYCOSYLTRANSFERASE"/>
    <property type="match status" value="1"/>
</dbReference>
<dbReference type="InterPro" id="IPR001296">
    <property type="entry name" value="Glyco_trans_1"/>
</dbReference>
<organism evidence="3 4">
    <name type="scientific">Gemmatimonas phototrophica</name>
    <dbReference type="NCBI Taxonomy" id="1379270"/>
    <lineage>
        <taxon>Bacteria</taxon>
        <taxon>Pseudomonadati</taxon>
        <taxon>Gemmatimonadota</taxon>
        <taxon>Gemmatimonadia</taxon>
        <taxon>Gemmatimonadales</taxon>
        <taxon>Gemmatimonadaceae</taxon>
        <taxon>Gemmatimonas</taxon>
    </lineage>
</organism>
<feature type="domain" description="Glycosyltransferase subfamily 4-like N-terminal" evidence="2">
    <location>
        <begin position="18"/>
        <end position="173"/>
    </location>
</feature>
<name>A0A143BHR0_9BACT</name>
<feature type="domain" description="Glycosyl transferase family 1" evidence="1">
    <location>
        <begin position="188"/>
        <end position="339"/>
    </location>
</feature>
<evidence type="ECO:0000313" key="3">
    <source>
        <dbReference type="EMBL" id="AMW04145.1"/>
    </source>
</evidence>
<dbReference type="RefSeq" id="WP_026850221.1">
    <property type="nucleotide sequence ID" value="NZ_CP011454.1"/>
</dbReference>
<dbReference type="KEGG" id="gph:GEMMAAP_03450"/>
<dbReference type="Pfam" id="PF13439">
    <property type="entry name" value="Glyco_transf_4"/>
    <property type="match status" value="1"/>
</dbReference>
<evidence type="ECO:0000313" key="4">
    <source>
        <dbReference type="Proteomes" id="UP000076404"/>
    </source>
</evidence>
<dbReference type="Gene3D" id="3.40.50.2000">
    <property type="entry name" value="Glycogen Phosphorylase B"/>
    <property type="match status" value="2"/>
</dbReference>
<protein>
    <submittedName>
        <fullName evidence="3">Uncharacterized protein</fullName>
    </submittedName>
</protein>
<dbReference type="InterPro" id="IPR028098">
    <property type="entry name" value="Glyco_trans_4-like_N"/>
</dbReference>
<gene>
    <name evidence="3" type="ORF">GEMMAAP_03450</name>
</gene>
<evidence type="ECO:0000259" key="1">
    <source>
        <dbReference type="Pfam" id="PF00534"/>
    </source>
</evidence>
<dbReference type="Pfam" id="PF00534">
    <property type="entry name" value="Glycos_transf_1"/>
    <property type="match status" value="1"/>
</dbReference>
<evidence type="ECO:0000259" key="2">
    <source>
        <dbReference type="Pfam" id="PF13439"/>
    </source>
</evidence>
<keyword evidence="4" id="KW-1185">Reference proteome</keyword>
<reference evidence="3 4" key="2">
    <citation type="journal article" date="2016" name="Environ. Microbiol. Rep.">
        <title>Metagenomic evidence for the presence of phototrophic Gemmatimonadetes bacteria in diverse environments.</title>
        <authorList>
            <person name="Zeng Y."/>
            <person name="Baumbach J."/>
            <person name="Barbosa E.G."/>
            <person name="Azevedo V."/>
            <person name="Zhang C."/>
            <person name="Koblizek M."/>
        </authorList>
    </citation>
    <scope>NUCLEOTIDE SEQUENCE [LARGE SCALE GENOMIC DNA]</scope>
    <source>
        <strain evidence="3 4">AP64</strain>
    </source>
</reference>
<dbReference type="PANTHER" id="PTHR12526:SF630">
    <property type="entry name" value="GLYCOSYLTRANSFERASE"/>
    <property type="match status" value="1"/>
</dbReference>
<reference evidence="3 4" key="1">
    <citation type="journal article" date="2014" name="Proc. Natl. Acad. Sci. U.S.A.">
        <title>Functional type 2 photosynthetic reaction centers found in the rare bacterial phylum Gemmatimonadetes.</title>
        <authorList>
            <person name="Zeng Y."/>
            <person name="Feng F."/>
            <person name="Medova H."/>
            <person name="Dean J."/>
            <person name="Koblizek M."/>
        </authorList>
    </citation>
    <scope>NUCLEOTIDE SEQUENCE [LARGE SCALE GENOMIC DNA]</scope>
    <source>
        <strain evidence="3 4">AP64</strain>
    </source>
</reference>
<proteinExistence type="predicted"/>
<dbReference type="STRING" id="1379270.GEMMAAP_03450"/>
<dbReference type="eggNOG" id="COG0438">
    <property type="taxonomic scope" value="Bacteria"/>
</dbReference>
<dbReference type="GO" id="GO:0016757">
    <property type="term" value="F:glycosyltransferase activity"/>
    <property type="evidence" value="ECO:0007669"/>
    <property type="project" value="UniProtKB-ARBA"/>
</dbReference>